<proteinExistence type="predicted"/>
<feature type="region of interest" description="Disordered" evidence="1">
    <location>
        <begin position="201"/>
        <end position="224"/>
    </location>
</feature>
<sequence>MKKITCKLILFIITFLGVWTYSQEKENFLNIPNILQKIVPNSGISSWILLYNDGGKDQPIITSGAKPNYTPQSSGFDLFPEEDSFYYIAYSQGGKVGYVTDLQALKIFIGKIDNVQEAAIAAAMDGYFVDEEFKDIAGNYYEDGTNYYLGLGKLTSKECPYQKKHYTLTINKSTGEISEVDDHGAYIELYNKTCTNNPRLLKLEQKKEEPKEEPIKKGKRSTKK</sequence>
<dbReference type="RefSeq" id="WP_122545652.1">
    <property type="nucleotide sequence ID" value="NZ_QWIV01000005.1"/>
</dbReference>
<reference evidence="2 3" key="1">
    <citation type="submission" date="2018-08" db="EMBL/GenBank/DDBJ databases">
        <title>Chryseobacterium nematophagum: a novel matrix digesting pathogen of nematodes.</title>
        <authorList>
            <person name="Page A."/>
            <person name="Roberts M."/>
            <person name="Felix M.-A."/>
            <person name="Weir W."/>
        </authorList>
    </citation>
    <scope>NUCLEOTIDE SEQUENCE [LARGE SCALE GENOMIC DNA]</scope>
    <source>
        <strain evidence="2 3">JUb275</strain>
    </source>
</reference>
<evidence type="ECO:0000313" key="3">
    <source>
        <dbReference type="Proteomes" id="UP000267524"/>
    </source>
</evidence>
<name>A0A3M7LFH4_9FLAO</name>
<evidence type="ECO:0000256" key="1">
    <source>
        <dbReference type="SAM" id="MobiDB-lite"/>
    </source>
</evidence>
<protein>
    <recommendedName>
        <fullName evidence="4">WG repeat-containing protein</fullName>
    </recommendedName>
</protein>
<accession>A0A3M7LFH4</accession>
<organism evidence="2 3">
    <name type="scientific">Chryseobacterium nematophagum</name>
    <dbReference type="NCBI Taxonomy" id="2305228"/>
    <lineage>
        <taxon>Bacteria</taxon>
        <taxon>Pseudomonadati</taxon>
        <taxon>Bacteroidota</taxon>
        <taxon>Flavobacteriia</taxon>
        <taxon>Flavobacteriales</taxon>
        <taxon>Weeksellaceae</taxon>
        <taxon>Chryseobacterium group</taxon>
        <taxon>Chryseobacterium</taxon>
    </lineage>
</organism>
<keyword evidence="3" id="KW-1185">Reference proteome</keyword>
<evidence type="ECO:0000313" key="2">
    <source>
        <dbReference type="EMBL" id="RMZ60845.1"/>
    </source>
</evidence>
<gene>
    <name evidence="2" type="ORF">D1632_02405</name>
</gene>
<dbReference type="AlphaFoldDB" id="A0A3M7LFH4"/>
<comment type="caution">
    <text evidence="2">The sequence shown here is derived from an EMBL/GenBank/DDBJ whole genome shotgun (WGS) entry which is preliminary data.</text>
</comment>
<dbReference type="EMBL" id="QWIV01000005">
    <property type="protein sequence ID" value="RMZ60845.1"/>
    <property type="molecule type" value="Genomic_DNA"/>
</dbReference>
<evidence type="ECO:0008006" key="4">
    <source>
        <dbReference type="Google" id="ProtNLM"/>
    </source>
</evidence>
<dbReference type="Proteomes" id="UP000267524">
    <property type="component" value="Unassembled WGS sequence"/>
</dbReference>
<feature type="compositionally biased region" description="Basic and acidic residues" evidence="1">
    <location>
        <begin position="201"/>
        <end position="216"/>
    </location>
</feature>